<organism evidence="1 2">
    <name type="scientific">Canna indica</name>
    <name type="common">Indian-shot</name>
    <dbReference type="NCBI Taxonomy" id="4628"/>
    <lineage>
        <taxon>Eukaryota</taxon>
        <taxon>Viridiplantae</taxon>
        <taxon>Streptophyta</taxon>
        <taxon>Embryophyta</taxon>
        <taxon>Tracheophyta</taxon>
        <taxon>Spermatophyta</taxon>
        <taxon>Magnoliopsida</taxon>
        <taxon>Liliopsida</taxon>
        <taxon>Zingiberales</taxon>
        <taxon>Cannaceae</taxon>
        <taxon>Canna</taxon>
    </lineage>
</organism>
<reference evidence="1 2" key="1">
    <citation type="submission" date="2023-10" db="EMBL/GenBank/DDBJ databases">
        <title>Chromosome-scale genome assembly provides insights into flower coloration mechanisms of Canna indica.</title>
        <authorList>
            <person name="Li C."/>
        </authorList>
    </citation>
    <scope>NUCLEOTIDE SEQUENCE [LARGE SCALE GENOMIC DNA]</scope>
    <source>
        <tissue evidence="1">Flower</tissue>
    </source>
</reference>
<dbReference type="AlphaFoldDB" id="A0AAQ3KSM4"/>
<dbReference type="EMBL" id="CP136896">
    <property type="protein sequence ID" value="WOL13655.1"/>
    <property type="molecule type" value="Genomic_DNA"/>
</dbReference>
<sequence>MPCLELLLQHLQNHPSKLPQIHTLLITTGFLPCPLRHLIAIPSLPSSKLSHPLIHPPPLADPRVNLTEKEVSPLALHRLGFWNLSPFRRPRGGIHDRLQTLLFRDLSVPLAPFPNLTLRFGSGSWIGADLPAIEIVVASLNPLEWTLQLLLCGTATLKDATGEMVAAGANFTPHVITVAYGETSS</sequence>
<keyword evidence="2" id="KW-1185">Reference proteome</keyword>
<accession>A0AAQ3KSM4</accession>
<evidence type="ECO:0000313" key="1">
    <source>
        <dbReference type="EMBL" id="WOL13655.1"/>
    </source>
</evidence>
<name>A0AAQ3KSM4_9LILI</name>
<gene>
    <name evidence="1" type="ORF">Cni_G22428</name>
</gene>
<evidence type="ECO:0000313" key="2">
    <source>
        <dbReference type="Proteomes" id="UP001327560"/>
    </source>
</evidence>
<dbReference type="Proteomes" id="UP001327560">
    <property type="component" value="Chromosome 7"/>
</dbReference>
<protein>
    <submittedName>
        <fullName evidence="1">Uncharacterized protein</fullName>
    </submittedName>
</protein>
<proteinExistence type="predicted"/>